<reference evidence="8 9" key="1">
    <citation type="submission" date="2023-11" db="EMBL/GenBank/DDBJ databases">
        <title>MicrobeMod: A computational toolkit for identifying prokaryotic methylation and restriction-modification with nanopore sequencing.</title>
        <authorList>
            <person name="Crits-Christoph A."/>
            <person name="Kang S.C."/>
            <person name="Lee H."/>
            <person name="Ostrov N."/>
        </authorList>
    </citation>
    <scope>NUCLEOTIDE SEQUENCE [LARGE SCALE GENOMIC DNA]</scope>
    <source>
        <strain evidence="8 9">ATCC 43984</strain>
    </source>
</reference>
<evidence type="ECO:0000313" key="8">
    <source>
        <dbReference type="EMBL" id="WQH08379.1"/>
    </source>
</evidence>
<keyword evidence="9" id="KW-1185">Reference proteome</keyword>
<dbReference type="SUPFAM" id="SSF52540">
    <property type="entry name" value="P-loop containing nucleoside triphosphate hydrolases"/>
    <property type="match status" value="1"/>
</dbReference>
<dbReference type="Proteomes" id="UP001321908">
    <property type="component" value="Chromosome"/>
</dbReference>
<evidence type="ECO:0000256" key="2">
    <source>
        <dbReference type="ARBA" id="ARBA00022801"/>
    </source>
</evidence>
<evidence type="ECO:0000256" key="5">
    <source>
        <dbReference type="ARBA" id="ARBA00034923"/>
    </source>
</evidence>
<evidence type="ECO:0000259" key="7">
    <source>
        <dbReference type="Pfam" id="PF13538"/>
    </source>
</evidence>
<proteinExistence type="predicted"/>
<evidence type="ECO:0000256" key="4">
    <source>
        <dbReference type="ARBA" id="ARBA00022840"/>
    </source>
</evidence>
<gene>
    <name evidence="8" type="ORF">SR908_12975</name>
</gene>
<dbReference type="Pfam" id="PF00580">
    <property type="entry name" value="UvrD-helicase"/>
    <property type="match status" value="1"/>
</dbReference>
<dbReference type="Pfam" id="PF13538">
    <property type="entry name" value="UvrD_C_2"/>
    <property type="match status" value="1"/>
</dbReference>
<dbReference type="InterPro" id="IPR014016">
    <property type="entry name" value="UvrD-like_ATP-bd"/>
</dbReference>
<keyword evidence="3" id="KW-0347">Helicase</keyword>
<dbReference type="InterPro" id="IPR027417">
    <property type="entry name" value="P-loop_NTPase"/>
</dbReference>
<dbReference type="CDD" id="cd18809">
    <property type="entry name" value="SF1_C_RecD"/>
    <property type="match status" value="1"/>
</dbReference>
<sequence>MGDDEIAELLDSPERLVTVCAPAGCGKTYQGALYAARALANLNRGRVLILTHTHAACNVFASATSSVSARVEIKTLDAFIVEIARIYHRPLDLPSDPAAWAQSQDGDFAVIAERVAGLLVSRPMVATALARRYPVIIGDEHQDSSSAQHQLMMSLHSAGTVMRLFGDRMQTLYGNKTAAERQADQVRWDELGDKGKIGTLSNPHRWHDGSVDLGRWILRAREALENGEAVDLREPLPEGLGVIRVENRSQRHNDFWLNPDDRRPIDAKINRLPSMLVLSRNNDTVKSLRVFWNRRYSIWEGHTRYALTELLSALELDCGNVVALANATVSFLQKTCKGFANRSHADRFLREAREGCISSARGKPALLQAMAKELVDRPNHIGVSRCLQLLNGFVSEEAGGFTEIKIDYRREFRDAVSLGGFSDSSIALREINRRRAFIRPTPPGKALSTIHKAKGMECDHAIIMPCDRQSFSNSAISRCLLYVALSRAKRSLTLIVPHDDPSPLLLLD</sequence>
<evidence type="ECO:0000259" key="6">
    <source>
        <dbReference type="Pfam" id="PF00580"/>
    </source>
</evidence>
<dbReference type="PANTHER" id="PTHR11070">
    <property type="entry name" value="UVRD / RECB / PCRA DNA HELICASE FAMILY MEMBER"/>
    <property type="match status" value="1"/>
</dbReference>
<organism evidence="8 9">
    <name type="scientific">Chromohalobacter canadensis</name>
    <dbReference type="NCBI Taxonomy" id="141389"/>
    <lineage>
        <taxon>Bacteria</taxon>
        <taxon>Pseudomonadati</taxon>
        <taxon>Pseudomonadota</taxon>
        <taxon>Gammaproteobacteria</taxon>
        <taxon>Oceanospirillales</taxon>
        <taxon>Halomonadaceae</taxon>
        <taxon>Chromohalobacter</taxon>
    </lineage>
</organism>
<dbReference type="InterPro" id="IPR000212">
    <property type="entry name" value="DNA_helicase_UvrD/REP"/>
</dbReference>
<dbReference type="InterPro" id="IPR027785">
    <property type="entry name" value="UvrD-like_helicase_C"/>
</dbReference>
<accession>A0ABZ0Y982</accession>
<evidence type="ECO:0000256" key="1">
    <source>
        <dbReference type="ARBA" id="ARBA00022741"/>
    </source>
</evidence>
<dbReference type="RefSeq" id="WP_246920567.1">
    <property type="nucleotide sequence ID" value="NZ_CP140151.1"/>
</dbReference>
<evidence type="ECO:0000313" key="9">
    <source>
        <dbReference type="Proteomes" id="UP001321908"/>
    </source>
</evidence>
<keyword evidence="4" id="KW-0067">ATP-binding</keyword>
<dbReference type="EMBL" id="CP140151">
    <property type="protein sequence ID" value="WQH08379.1"/>
    <property type="molecule type" value="Genomic_DNA"/>
</dbReference>
<name>A0ABZ0Y982_9GAMM</name>
<feature type="domain" description="UvrD-like helicase ATP-binding" evidence="6">
    <location>
        <begin position="106"/>
        <end position="179"/>
    </location>
</feature>
<keyword evidence="2" id="KW-0378">Hydrolase</keyword>
<dbReference type="Gene3D" id="3.40.50.300">
    <property type="entry name" value="P-loop containing nucleotide triphosphate hydrolases"/>
    <property type="match status" value="2"/>
</dbReference>
<feature type="domain" description="UvrD-like helicase C-terminal" evidence="7">
    <location>
        <begin position="447"/>
        <end position="495"/>
    </location>
</feature>
<evidence type="ECO:0000256" key="3">
    <source>
        <dbReference type="ARBA" id="ARBA00022806"/>
    </source>
</evidence>
<protein>
    <recommendedName>
        <fullName evidence="5">DNA 3'-5' helicase II</fullName>
    </recommendedName>
</protein>
<dbReference type="PANTHER" id="PTHR11070:SF2">
    <property type="entry name" value="ATP-DEPENDENT DNA HELICASE SRS2"/>
    <property type="match status" value="1"/>
</dbReference>
<keyword evidence="1" id="KW-0547">Nucleotide-binding</keyword>